<keyword evidence="2" id="KW-1185">Reference proteome</keyword>
<dbReference type="EMBL" id="CAMAPF010000008">
    <property type="protein sequence ID" value="CAH9060757.1"/>
    <property type="molecule type" value="Genomic_DNA"/>
</dbReference>
<reference evidence="1" key="1">
    <citation type="submission" date="2022-07" db="EMBL/GenBank/DDBJ databases">
        <authorList>
            <person name="Macas J."/>
            <person name="Novak P."/>
            <person name="Neumann P."/>
        </authorList>
    </citation>
    <scope>NUCLEOTIDE SEQUENCE</scope>
</reference>
<comment type="caution">
    <text evidence="1">The sequence shown here is derived from an EMBL/GenBank/DDBJ whole genome shotgun (WGS) entry which is preliminary data.</text>
</comment>
<organism evidence="1 2">
    <name type="scientific">Cuscuta epithymum</name>
    <dbReference type="NCBI Taxonomy" id="186058"/>
    <lineage>
        <taxon>Eukaryota</taxon>
        <taxon>Viridiplantae</taxon>
        <taxon>Streptophyta</taxon>
        <taxon>Embryophyta</taxon>
        <taxon>Tracheophyta</taxon>
        <taxon>Spermatophyta</taxon>
        <taxon>Magnoliopsida</taxon>
        <taxon>eudicotyledons</taxon>
        <taxon>Gunneridae</taxon>
        <taxon>Pentapetalae</taxon>
        <taxon>asterids</taxon>
        <taxon>lamiids</taxon>
        <taxon>Solanales</taxon>
        <taxon>Convolvulaceae</taxon>
        <taxon>Cuscuteae</taxon>
        <taxon>Cuscuta</taxon>
        <taxon>Cuscuta subgen. Cuscuta</taxon>
    </lineage>
</organism>
<evidence type="ECO:0000313" key="2">
    <source>
        <dbReference type="Proteomes" id="UP001152523"/>
    </source>
</evidence>
<evidence type="ECO:0000313" key="1">
    <source>
        <dbReference type="EMBL" id="CAH9060757.1"/>
    </source>
</evidence>
<sequence length="82" mass="9424">MVMSNTNVFAAHLRQLISMLICNCPMMCTLHALLYCHVVASEMSQDFFERAFVESVFNNQMTRVIFNGQMCPLVVTIELLYI</sequence>
<proteinExistence type="predicted"/>
<dbReference type="Proteomes" id="UP001152523">
    <property type="component" value="Unassembled WGS sequence"/>
</dbReference>
<evidence type="ECO:0008006" key="3">
    <source>
        <dbReference type="Google" id="ProtNLM"/>
    </source>
</evidence>
<gene>
    <name evidence="1" type="ORF">CEPIT_LOCUS1604</name>
</gene>
<protein>
    <recommendedName>
        <fullName evidence="3">Secreted protein</fullName>
    </recommendedName>
</protein>
<accession>A0AAV0C0J0</accession>
<name>A0AAV0C0J0_9ASTE</name>
<dbReference type="AlphaFoldDB" id="A0AAV0C0J0"/>